<name>A0A1U7DH31_9RHOB</name>
<dbReference type="Pfam" id="PF00460">
    <property type="entry name" value="Flg_bb_rod"/>
    <property type="match status" value="1"/>
</dbReference>
<evidence type="ECO:0000256" key="3">
    <source>
        <dbReference type="ARBA" id="ARBA00014376"/>
    </source>
</evidence>
<reference evidence="9 10" key="1">
    <citation type="submission" date="2017-01" db="EMBL/GenBank/DDBJ databases">
        <title>Genomic analysis of Xuhuaishuia manganoxidans DY6-4.</title>
        <authorList>
            <person name="Wang X."/>
        </authorList>
    </citation>
    <scope>NUCLEOTIDE SEQUENCE [LARGE SCALE GENOMIC DNA]</scope>
    <source>
        <strain evidence="9 10">DY6-4</strain>
    </source>
</reference>
<evidence type="ECO:0000256" key="4">
    <source>
        <dbReference type="ARBA" id="ARBA00023143"/>
    </source>
</evidence>
<keyword evidence="9" id="KW-0282">Flagellum</keyword>
<comment type="function">
    <text evidence="5 7">Structural component of flagellum, the bacterial motility apparatus. Part of the rod structure of flagellar basal body.</text>
</comment>
<dbReference type="RefSeq" id="WP_076979211.1">
    <property type="nucleotide sequence ID" value="NZ_CP019124.1"/>
</dbReference>
<dbReference type="GO" id="GO:0030694">
    <property type="term" value="C:bacterial-type flagellum basal body, rod"/>
    <property type="evidence" value="ECO:0007669"/>
    <property type="project" value="InterPro"/>
</dbReference>
<evidence type="ECO:0000256" key="8">
    <source>
        <dbReference type="SAM" id="MobiDB-lite"/>
    </source>
</evidence>
<accession>A0A2M9DEK4</accession>
<evidence type="ECO:0000313" key="9">
    <source>
        <dbReference type="EMBL" id="APX89188.1"/>
    </source>
</evidence>
<dbReference type="Proteomes" id="UP000187266">
    <property type="component" value="Chromosome"/>
</dbReference>
<dbReference type="InterPro" id="IPR001444">
    <property type="entry name" value="Flag_bb_rod_N"/>
</dbReference>
<evidence type="ECO:0000256" key="2">
    <source>
        <dbReference type="ARBA" id="ARBA00009677"/>
    </source>
</evidence>
<dbReference type="InterPro" id="IPR019776">
    <property type="entry name" value="Flagellar_basal_body_rod_CS"/>
</dbReference>
<accession>A0A1U7DH31</accession>
<comment type="similarity">
    <text evidence="2 7">Belongs to the flagella basal body rod proteins family.</text>
</comment>
<proteinExistence type="inferred from homology"/>
<dbReference type="OrthoDB" id="9788334at2"/>
<evidence type="ECO:0000256" key="7">
    <source>
        <dbReference type="PIRNR" id="PIRNR002889"/>
    </source>
</evidence>
<comment type="subunit">
    <text evidence="6">The basal body constitutes a major portion of the flagellar organelle and consists of a number of rings mounted on a central rod. In Gram-negative bacteria, at least four rings, L, P, S and M are present, whereas Gram-positive bacteria lack the L and P rings. The rod consists of about 26 subunits of FlgG in the distal portion, and FlgB, FlgC and FlgF build up the proximal portion of the rod with about 6 subunits each. Rod assembly occurs by export via the flagellum-specific pathway of its constituent proteins and by their incorporation into the rod structure in the probable order of FlgB, FlgC, FlgF and FlgG. Another protein, FliE, also assembles onto the stable rod structure.</text>
</comment>
<evidence type="ECO:0000256" key="1">
    <source>
        <dbReference type="ARBA" id="ARBA00004117"/>
    </source>
</evidence>
<dbReference type="PIRSF" id="PIRSF002889">
    <property type="entry name" value="Rod_FlgB"/>
    <property type="match status" value="1"/>
</dbReference>
<dbReference type="STRING" id="1267768.BV394_05215"/>
<comment type="subcellular location">
    <subcellularLocation>
        <location evidence="1 7">Bacterial flagellum basal body</location>
    </subcellularLocation>
</comment>
<organism evidence="9 10">
    <name type="scientific">Brevirhabdus pacifica</name>
    <dbReference type="NCBI Taxonomy" id="1267768"/>
    <lineage>
        <taxon>Bacteria</taxon>
        <taxon>Pseudomonadati</taxon>
        <taxon>Pseudomonadota</taxon>
        <taxon>Alphaproteobacteria</taxon>
        <taxon>Rhodobacterales</taxon>
        <taxon>Paracoccaceae</taxon>
        <taxon>Brevirhabdus</taxon>
    </lineage>
</organism>
<dbReference type="GO" id="GO:0071973">
    <property type="term" value="P:bacterial-type flagellum-dependent cell motility"/>
    <property type="evidence" value="ECO:0007669"/>
    <property type="project" value="InterPro"/>
</dbReference>
<gene>
    <name evidence="9" type="ORF">BV394_05215</name>
</gene>
<protein>
    <recommendedName>
        <fullName evidence="3 7">Flagellar basal body rod protein FlgB</fullName>
    </recommendedName>
</protein>
<sequence length="132" mass="14615">MKLESMSFFEIASKRMQWLGVRQQVVAENVANADTPEYKARDVSPFAEMIDAATRGGGPQTTNPKHISSNAFGDGMRVDEDQVAWEAKLDGNTVVLEQQSIKAAEISENYRLASQLYRKGYELLTLSVTGGR</sequence>
<dbReference type="PROSITE" id="PS00588">
    <property type="entry name" value="FLAGELLA_BB_ROD"/>
    <property type="match status" value="1"/>
</dbReference>
<evidence type="ECO:0000256" key="5">
    <source>
        <dbReference type="ARBA" id="ARBA00024934"/>
    </source>
</evidence>
<evidence type="ECO:0000313" key="10">
    <source>
        <dbReference type="Proteomes" id="UP000187266"/>
    </source>
</evidence>
<dbReference type="EMBL" id="CP019124">
    <property type="protein sequence ID" value="APX89188.1"/>
    <property type="molecule type" value="Genomic_DNA"/>
</dbReference>
<keyword evidence="9" id="KW-0969">Cilium</keyword>
<dbReference type="InterPro" id="IPR006300">
    <property type="entry name" value="FlgB"/>
</dbReference>
<keyword evidence="4 7" id="KW-0975">Bacterial flagellum</keyword>
<dbReference type="AlphaFoldDB" id="A0A1U7DH31"/>
<evidence type="ECO:0000256" key="6">
    <source>
        <dbReference type="ARBA" id="ARBA00026072"/>
    </source>
</evidence>
<keyword evidence="9" id="KW-0966">Cell projection</keyword>
<feature type="compositionally biased region" description="Polar residues" evidence="8">
    <location>
        <begin position="60"/>
        <end position="71"/>
    </location>
</feature>
<feature type="region of interest" description="Disordered" evidence="8">
    <location>
        <begin position="52"/>
        <end position="73"/>
    </location>
</feature>
<keyword evidence="10" id="KW-1185">Reference proteome</keyword>